<dbReference type="InterPro" id="IPR051686">
    <property type="entry name" value="Lipoprotein_DolP"/>
</dbReference>
<protein>
    <recommendedName>
        <fullName evidence="1">BON domain-containing protein</fullName>
    </recommendedName>
</protein>
<dbReference type="AlphaFoldDB" id="S3BTH8"/>
<dbReference type="Pfam" id="PF04972">
    <property type="entry name" value="BON"/>
    <property type="match status" value="2"/>
</dbReference>
<accession>S3BTH8</accession>
<dbReference type="Proteomes" id="UP000014400">
    <property type="component" value="Unassembled WGS sequence"/>
</dbReference>
<dbReference type="HOGENOM" id="CLU_083606_3_0_4"/>
<organism evidence="2 3">
    <name type="scientific">Sutterella wadsworthensis HGA0223</name>
    <dbReference type="NCBI Taxonomy" id="1203554"/>
    <lineage>
        <taxon>Bacteria</taxon>
        <taxon>Pseudomonadati</taxon>
        <taxon>Pseudomonadota</taxon>
        <taxon>Betaproteobacteria</taxon>
        <taxon>Burkholderiales</taxon>
        <taxon>Sutterellaceae</taxon>
        <taxon>Sutterella</taxon>
    </lineage>
</organism>
<name>S3BTH8_9BURK</name>
<dbReference type="GeneID" id="64062309"/>
<dbReference type="EMBL" id="ATCF01000038">
    <property type="protein sequence ID" value="EPD97487.1"/>
    <property type="molecule type" value="Genomic_DNA"/>
</dbReference>
<feature type="domain" description="BON" evidence="1">
    <location>
        <begin position="131"/>
        <end position="198"/>
    </location>
</feature>
<gene>
    <name evidence="2" type="ORF">HMPREF1476_02323</name>
</gene>
<dbReference type="SMART" id="SM00749">
    <property type="entry name" value="BON"/>
    <property type="match status" value="2"/>
</dbReference>
<comment type="caution">
    <text evidence="2">The sequence shown here is derived from an EMBL/GenBank/DDBJ whole genome shotgun (WGS) entry which is preliminary data.</text>
</comment>
<dbReference type="PROSITE" id="PS50914">
    <property type="entry name" value="BON"/>
    <property type="match status" value="2"/>
</dbReference>
<dbReference type="RefSeq" id="WP_016475306.1">
    <property type="nucleotide sequence ID" value="NZ_KE150482.1"/>
</dbReference>
<sequence length="217" mass="23288">MNSLTIFRCTVVATVLSAATLLVSGCIAPLVIGGAAVTTTTVMTDRRTTGTIVSDEVVEKRIAYDVSQALKNKPYHINVTAYEGRVLLSGEATSLEDRRKAEEIAVKSLDVQGVINEIAVMDPSSVSTRLSDTVLATKVRTSIIGNSTISLNQMKVAVERGIVYLMGVVTREEAQTAAQTAAKVSGVQKVVTCFSIATREEIDHRMKDLQQAKPSDE</sequence>
<feature type="domain" description="BON" evidence="1">
    <location>
        <begin position="54"/>
        <end position="122"/>
    </location>
</feature>
<dbReference type="eggNOG" id="COG2823">
    <property type="taxonomic scope" value="Bacteria"/>
</dbReference>
<proteinExistence type="predicted"/>
<dbReference type="STRING" id="1203554.HMPREF1476_02323"/>
<evidence type="ECO:0000313" key="3">
    <source>
        <dbReference type="Proteomes" id="UP000014400"/>
    </source>
</evidence>
<dbReference type="PANTHER" id="PTHR34606">
    <property type="entry name" value="BON DOMAIN-CONTAINING PROTEIN"/>
    <property type="match status" value="1"/>
</dbReference>
<evidence type="ECO:0000259" key="1">
    <source>
        <dbReference type="PROSITE" id="PS50914"/>
    </source>
</evidence>
<dbReference type="PATRIC" id="fig|1203554.3.peg.2406"/>
<dbReference type="Gene3D" id="3.30.1340.30">
    <property type="match status" value="2"/>
</dbReference>
<evidence type="ECO:0000313" key="2">
    <source>
        <dbReference type="EMBL" id="EPD97487.1"/>
    </source>
</evidence>
<dbReference type="InterPro" id="IPR014004">
    <property type="entry name" value="Transpt-assoc_nodulatn_dom_bac"/>
</dbReference>
<dbReference type="InterPro" id="IPR007055">
    <property type="entry name" value="BON_dom"/>
</dbReference>
<reference evidence="2 3" key="1">
    <citation type="submission" date="2013-04" db="EMBL/GenBank/DDBJ databases">
        <title>The Genome Sequence of Sutterella wadsworthensis HGA0223.</title>
        <authorList>
            <consortium name="The Broad Institute Genomics Platform"/>
            <person name="Earl A."/>
            <person name="Ward D."/>
            <person name="Feldgarden M."/>
            <person name="Gevers D."/>
            <person name="Schmidt T.M."/>
            <person name="Dover J."/>
            <person name="Dai D."/>
            <person name="Walker B."/>
            <person name="Young S."/>
            <person name="Zeng Q."/>
            <person name="Gargeya S."/>
            <person name="Fitzgerald M."/>
            <person name="Haas B."/>
            <person name="Abouelleil A."/>
            <person name="Allen A.W."/>
            <person name="Alvarado L."/>
            <person name="Arachchi H.M."/>
            <person name="Berlin A.M."/>
            <person name="Chapman S.B."/>
            <person name="Gainer-Dewar J."/>
            <person name="Goldberg J."/>
            <person name="Griggs A."/>
            <person name="Gujja S."/>
            <person name="Hansen M."/>
            <person name="Howarth C."/>
            <person name="Imamovic A."/>
            <person name="Ireland A."/>
            <person name="Larimer J."/>
            <person name="McCowan C."/>
            <person name="Murphy C."/>
            <person name="Pearson M."/>
            <person name="Poon T.W."/>
            <person name="Priest M."/>
            <person name="Roberts A."/>
            <person name="Saif S."/>
            <person name="Shea T."/>
            <person name="Sisk P."/>
            <person name="Sykes S."/>
            <person name="Wortman J."/>
            <person name="Nusbaum C."/>
            <person name="Birren B."/>
        </authorList>
    </citation>
    <scope>NUCLEOTIDE SEQUENCE [LARGE SCALE GENOMIC DNA]</scope>
    <source>
        <strain evidence="2 3">HGA0223</strain>
    </source>
</reference>
<keyword evidence="3" id="KW-1185">Reference proteome</keyword>
<dbReference type="PANTHER" id="PTHR34606:SF15">
    <property type="entry name" value="BON DOMAIN-CONTAINING PROTEIN"/>
    <property type="match status" value="1"/>
</dbReference>